<name>A0A158SWC0_HAEIF</name>
<organism evidence="1 2">
    <name type="scientific">Haemophilus influenzae</name>
    <dbReference type="NCBI Taxonomy" id="727"/>
    <lineage>
        <taxon>Bacteria</taxon>
        <taxon>Pseudomonadati</taxon>
        <taxon>Pseudomonadota</taxon>
        <taxon>Gammaproteobacteria</taxon>
        <taxon>Pasteurellales</taxon>
        <taxon>Pasteurellaceae</taxon>
        <taxon>Haemophilus</taxon>
    </lineage>
</organism>
<evidence type="ECO:0000313" key="1">
    <source>
        <dbReference type="EMBL" id="KIS35164.1"/>
    </source>
</evidence>
<gene>
    <name evidence="1" type="ORF">NTHI1209_00767</name>
</gene>
<reference evidence="1 2" key="1">
    <citation type="submission" date="2014-05" db="EMBL/GenBank/DDBJ databases">
        <title>Methylome analysis of the phasevarions of Haemophilus influenzae.</title>
        <authorList>
            <person name="Atack J.M."/>
            <person name="Fox K.L."/>
            <person name="Power P.M."/>
            <person name="Clark T."/>
            <person name="Jurcisek J."/>
            <person name="Korlach J."/>
            <person name="Bakaletz L.O."/>
            <person name="Jennings M.P."/>
        </authorList>
    </citation>
    <scope>NUCLEOTIDE SEQUENCE [LARGE SCALE GENOMIC DNA]</scope>
    <source>
        <strain evidence="1 2">1209</strain>
    </source>
</reference>
<dbReference type="Proteomes" id="UP000050700">
    <property type="component" value="Unassembled WGS sequence"/>
</dbReference>
<proteinExistence type="predicted"/>
<sequence>MKNIGLEPTLNRVVLCNEKEKRTLSSVFFDQFIDK</sequence>
<evidence type="ECO:0000313" key="2">
    <source>
        <dbReference type="Proteomes" id="UP000050700"/>
    </source>
</evidence>
<comment type="caution">
    <text evidence="1">The sequence shown here is derived from an EMBL/GenBank/DDBJ whole genome shotgun (WGS) entry which is preliminary data.</text>
</comment>
<dbReference type="EMBL" id="JMQP01000002">
    <property type="protein sequence ID" value="KIS35164.1"/>
    <property type="molecule type" value="Genomic_DNA"/>
</dbReference>
<accession>A0A158SWC0</accession>
<dbReference type="AlphaFoldDB" id="A0A158SWC0"/>
<protein>
    <submittedName>
        <fullName evidence="1">Uncharacterized protein</fullName>
    </submittedName>
</protein>